<dbReference type="InterPro" id="IPR016024">
    <property type="entry name" value="ARM-type_fold"/>
</dbReference>
<dbReference type="SUPFAM" id="SSF48371">
    <property type="entry name" value="ARM repeat"/>
    <property type="match status" value="1"/>
</dbReference>
<proteinExistence type="predicted"/>
<dbReference type="RefSeq" id="XP_070143052.1">
    <property type="nucleotide sequence ID" value="XM_070286951.1"/>
</dbReference>
<organism evidence="1 3">
    <name type="scientific">Drosophila kikkawai</name>
    <name type="common">Fruit fly</name>
    <dbReference type="NCBI Taxonomy" id="30033"/>
    <lineage>
        <taxon>Eukaryota</taxon>
        <taxon>Metazoa</taxon>
        <taxon>Ecdysozoa</taxon>
        <taxon>Arthropoda</taxon>
        <taxon>Hexapoda</taxon>
        <taxon>Insecta</taxon>
        <taxon>Pterygota</taxon>
        <taxon>Neoptera</taxon>
        <taxon>Endopterygota</taxon>
        <taxon>Diptera</taxon>
        <taxon>Brachycera</taxon>
        <taxon>Muscomorpha</taxon>
        <taxon>Ephydroidea</taxon>
        <taxon>Drosophilidae</taxon>
        <taxon>Drosophila</taxon>
        <taxon>Sophophora</taxon>
    </lineage>
</organism>
<dbReference type="GeneID" id="121502250"/>
<reference evidence="2 3" key="1">
    <citation type="submission" date="2025-05" db="UniProtKB">
        <authorList>
            <consortium name="RefSeq"/>
        </authorList>
    </citation>
    <scope>IDENTIFICATION</scope>
    <source>
        <strain evidence="2 3">14028-0561.14</strain>
        <tissue evidence="2 3">Whole fly</tissue>
    </source>
</reference>
<dbReference type="PANTHER" id="PTHR34105">
    <property type="entry name" value="PROLINE-, GLUTAMIC ACID- AND LEUCINE-RICH PROTEIN 1"/>
    <property type="match status" value="1"/>
</dbReference>
<keyword evidence="1" id="KW-1185">Reference proteome</keyword>
<evidence type="ECO:0000313" key="3">
    <source>
        <dbReference type="RefSeq" id="XP_070143053.1"/>
    </source>
</evidence>
<protein>
    <submittedName>
        <fullName evidence="2 3">Proline-, glutamic acid- and leucine-rich protein 1 isoform X1</fullName>
    </submittedName>
</protein>
<evidence type="ECO:0000313" key="2">
    <source>
        <dbReference type="RefSeq" id="XP_070143052.1"/>
    </source>
</evidence>
<dbReference type="PANTHER" id="PTHR34105:SF1">
    <property type="entry name" value="PROLINE-, GLUTAMIC ACID- AND LEUCINE-RICH PROTEIN 1"/>
    <property type="match status" value="1"/>
</dbReference>
<evidence type="ECO:0000313" key="1">
    <source>
        <dbReference type="Proteomes" id="UP001652661"/>
    </source>
</evidence>
<sequence length="708" mass="81765">MEQLITTNLQERKSRALGYRLLICYLKKANIQISEINVRHWLTKILESSYSELRKHAQLIFTALSLLISKMQSDVNLSKTFASSYLSKLFDMLSHHRIYESEKNIVSLLLTIKQCLIYYPKAIKTGITSIEKLLISLLDNKNSDIIHQSGECWLLLKNIPGNTSSGKSKGATLWRDYQLSLIKSLYYFLNSEFNNTDETFESCFIVNSFEHFTLEVKQDPFDRSEMVFQRIFNLIEFLKITLSKPLINTKYICTQQILGLIKYGLSAKIHQRNNARIDEKYFETFLPEMHVKLMELLEILIDICNTHLRMDFRNVLNILMDALEITKSPLKEGHQFRFCKLRTTVYRVVSIWCLTLKEGSHSEIISEAVIKEIMIDLMPRTQNSFSSIKRHKQHLGEVFLMLDVSIGNEDNNMLRQQAYFCLQQLLSSSGHMIKSFALKDVHNTLLDISIQMLSNQMTKPCSSGIWNDRLELYKFITFLSKSRYCGCPTPVEIIISLMGAFRLCDNSIELSQNAYFEALEQLIHSHKSDIYFKENFTDNRYLNSANENVRTKEQSLSKISSLQNSNQLLSNQIEEEDKIDNLSRNSSESVILNANCSLNADLMIMSKQELNTIRPDNNSLNRSISFGNGFDNDSKQITARENEVTFLPLSNDVKNAKQNVEDTWQILKNKNLKKFEKNEISLKTSNCKDGSDDIMIAELEASFVSELK</sequence>
<name>A0ABM4GK18_DROKI</name>
<dbReference type="RefSeq" id="XP_070143053.1">
    <property type="nucleotide sequence ID" value="XM_070286952.1"/>
</dbReference>
<accession>A0ABM4GK18</accession>
<dbReference type="Proteomes" id="UP001652661">
    <property type="component" value="Chromosome 3R"/>
</dbReference>
<gene>
    <name evidence="2 3" type="primary">LOC121502250</name>
</gene>